<evidence type="ECO:0000313" key="6">
    <source>
        <dbReference type="EMBL" id="SFD64716.1"/>
    </source>
</evidence>
<sequence>MELNHLQVFLAVAEELHFGRAAQRLHMAQPPVSRAVRALERNLSTELFERSTRSVRLTAAGQALIEPAREVFAALDRAAEAVRAVERGDVGLVRIAYAGASTHRLVGELARAVRHRHPGIRLELFSQQFAQPLLDRLLVGDVEIALGRWDLRPAGVVSRVIQDDALCLAVPAGHRLADYSEVRVAELAGEQFVSLPPVAGGVLPDRLRTLSLAAGFAADVVQIAPDTYSALSLVAAEVGCHLTLVSVSRAVQDPHVRFVPISDDVEPVSLRIAWRADHVTPVLQAVLDVAARIPASGGS</sequence>
<dbReference type="PRINTS" id="PR00039">
    <property type="entry name" value="HTHLYSR"/>
</dbReference>
<evidence type="ECO:0000313" key="7">
    <source>
        <dbReference type="Proteomes" id="UP000199022"/>
    </source>
</evidence>
<dbReference type="GO" id="GO:0003700">
    <property type="term" value="F:DNA-binding transcription factor activity"/>
    <property type="evidence" value="ECO:0007669"/>
    <property type="project" value="InterPro"/>
</dbReference>
<dbReference type="AlphaFoldDB" id="A0A1I1U1H5"/>
<dbReference type="OrthoDB" id="3176554at2"/>
<dbReference type="STRING" id="1225127.SAMN05661030_3878"/>
<gene>
    <name evidence="6" type="ORF">SAMN05661030_3878</name>
</gene>
<dbReference type="EMBL" id="FOMD01000005">
    <property type="protein sequence ID" value="SFD64716.1"/>
    <property type="molecule type" value="Genomic_DNA"/>
</dbReference>
<dbReference type="Gene3D" id="1.10.10.10">
    <property type="entry name" value="Winged helix-like DNA-binding domain superfamily/Winged helix DNA-binding domain"/>
    <property type="match status" value="1"/>
</dbReference>
<comment type="similarity">
    <text evidence="1">Belongs to the LysR transcriptional regulatory family.</text>
</comment>
<dbReference type="PANTHER" id="PTHR30346">
    <property type="entry name" value="TRANSCRIPTIONAL DUAL REGULATOR HCAR-RELATED"/>
    <property type="match status" value="1"/>
</dbReference>
<evidence type="ECO:0000259" key="5">
    <source>
        <dbReference type="PROSITE" id="PS50931"/>
    </source>
</evidence>
<dbReference type="RefSeq" id="WP_091563498.1">
    <property type="nucleotide sequence ID" value="NZ_BNAC01000001.1"/>
</dbReference>
<name>A0A1I1U1H5_9ACTN</name>
<dbReference type="Pfam" id="PF03466">
    <property type="entry name" value="LysR_substrate"/>
    <property type="match status" value="1"/>
</dbReference>
<keyword evidence="2" id="KW-0805">Transcription regulation</keyword>
<dbReference type="SUPFAM" id="SSF46785">
    <property type="entry name" value="Winged helix' DNA-binding domain"/>
    <property type="match status" value="1"/>
</dbReference>
<reference evidence="7" key="1">
    <citation type="submission" date="2016-10" db="EMBL/GenBank/DDBJ databases">
        <authorList>
            <person name="Varghese N."/>
            <person name="Submissions S."/>
        </authorList>
    </citation>
    <scope>NUCLEOTIDE SEQUENCE [LARGE SCALE GENOMIC DNA]</scope>
    <source>
        <strain evidence="7">DSM 45962</strain>
    </source>
</reference>
<dbReference type="PROSITE" id="PS50931">
    <property type="entry name" value="HTH_LYSR"/>
    <property type="match status" value="1"/>
</dbReference>
<keyword evidence="7" id="KW-1185">Reference proteome</keyword>
<dbReference type="PANTHER" id="PTHR30346:SF0">
    <property type="entry name" value="HCA OPERON TRANSCRIPTIONAL ACTIVATOR HCAR"/>
    <property type="match status" value="1"/>
</dbReference>
<protein>
    <submittedName>
        <fullName evidence="6">DNA-binding transcriptional regulator, LysR family</fullName>
    </submittedName>
</protein>
<dbReference type="Gene3D" id="3.40.190.10">
    <property type="entry name" value="Periplasmic binding protein-like II"/>
    <property type="match status" value="2"/>
</dbReference>
<organism evidence="6 7">
    <name type="scientific">Klenkia taihuensis</name>
    <dbReference type="NCBI Taxonomy" id="1225127"/>
    <lineage>
        <taxon>Bacteria</taxon>
        <taxon>Bacillati</taxon>
        <taxon>Actinomycetota</taxon>
        <taxon>Actinomycetes</taxon>
        <taxon>Geodermatophilales</taxon>
        <taxon>Geodermatophilaceae</taxon>
        <taxon>Klenkia</taxon>
    </lineage>
</organism>
<proteinExistence type="inferred from homology"/>
<dbReference type="Pfam" id="PF00126">
    <property type="entry name" value="HTH_1"/>
    <property type="match status" value="1"/>
</dbReference>
<evidence type="ECO:0000256" key="1">
    <source>
        <dbReference type="ARBA" id="ARBA00009437"/>
    </source>
</evidence>
<dbReference type="FunFam" id="1.10.10.10:FF:000001">
    <property type="entry name" value="LysR family transcriptional regulator"/>
    <property type="match status" value="1"/>
</dbReference>
<evidence type="ECO:0000256" key="4">
    <source>
        <dbReference type="ARBA" id="ARBA00023163"/>
    </source>
</evidence>
<dbReference type="SUPFAM" id="SSF53850">
    <property type="entry name" value="Periplasmic binding protein-like II"/>
    <property type="match status" value="1"/>
</dbReference>
<dbReference type="GO" id="GO:0032993">
    <property type="term" value="C:protein-DNA complex"/>
    <property type="evidence" value="ECO:0007669"/>
    <property type="project" value="TreeGrafter"/>
</dbReference>
<dbReference type="Proteomes" id="UP000199022">
    <property type="component" value="Unassembled WGS sequence"/>
</dbReference>
<keyword evidence="3 6" id="KW-0238">DNA-binding</keyword>
<dbReference type="InterPro" id="IPR036390">
    <property type="entry name" value="WH_DNA-bd_sf"/>
</dbReference>
<dbReference type="GO" id="GO:0003677">
    <property type="term" value="F:DNA binding"/>
    <property type="evidence" value="ECO:0007669"/>
    <property type="project" value="UniProtKB-KW"/>
</dbReference>
<dbReference type="CDD" id="cd08414">
    <property type="entry name" value="PBP2_LTTR_aromatics_like"/>
    <property type="match status" value="1"/>
</dbReference>
<dbReference type="InterPro" id="IPR036388">
    <property type="entry name" value="WH-like_DNA-bd_sf"/>
</dbReference>
<evidence type="ECO:0000256" key="2">
    <source>
        <dbReference type="ARBA" id="ARBA00023015"/>
    </source>
</evidence>
<accession>A0A1I1U1H5</accession>
<keyword evidence="4" id="KW-0804">Transcription</keyword>
<evidence type="ECO:0000256" key="3">
    <source>
        <dbReference type="ARBA" id="ARBA00023125"/>
    </source>
</evidence>
<dbReference type="InterPro" id="IPR000847">
    <property type="entry name" value="LysR_HTH_N"/>
</dbReference>
<dbReference type="InterPro" id="IPR005119">
    <property type="entry name" value="LysR_subst-bd"/>
</dbReference>
<feature type="domain" description="HTH lysR-type" evidence="5">
    <location>
        <begin position="1"/>
        <end position="58"/>
    </location>
</feature>